<accession>A0A182JCT1</accession>
<feature type="transmembrane region" description="Helical" evidence="6">
    <location>
        <begin position="47"/>
        <end position="67"/>
    </location>
</feature>
<evidence type="ECO:0000313" key="8">
    <source>
        <dbReference type="EnsemblMetazoa" id="AATE015655-PA.1"/>
    </source>
</evidence>
<evidence type="ECO:0000256" key="1">
    <source>
        <dbReference type="ARBA" id="ARBA00004141"/>
    </source>
</evidence>
<evidence type="ECO:0000256" key="5">
    <source>
        <dbReference type="SAM" id="MobiDB-lite"/>
    </source>
</evidence>
<evidence type="ECO:0000259" key="7">
    <source>
        <dbReference type="PROSITE" id="PS50850"/>
    </source>
</evidence>
<dbReference type="OrthoDB" id="5296287at2759"/>
<dbReference type="VEuPathDB" id="VectorBase:AATE015655"/>
<dbReference type="SUPFAM" id="SSF103473">
    <property type="entry name" value="MFS general substrate transporter"/>
    <property type="match status" value="1"/>
</dbReference>
<comment type="subcellular location">
    <subcellularLocation>
        <location evidence="1">Membrane</location>
        <topology evidence="1">Multi-pass membrane protein</topology>
    </subcellularLocation>
</comment>
<dbReference type="InterPro" id="IPR020846">
    <property type="entry name" value="MFS_dom"/>
</dbReference>
<dbReference type="PROSITE" id="PS50850">
    <property type="entry name" value="MFS"/>
    <property type="match status" value="1"/>
</dbReference>
<feature type="transmembrane region" description="Helical" evidence="6">
    <location>
        <begin position="123"/>
        <end position="143"/>
    </location>
</feature>
<evidence type="ECO:0000256" key="6">
    <source>
        <dbReference type="SAM" id="Phobius"/>
    </source>
</evidence>
<feature type="transmembrane region" description="Helical" evidence="6">
    <location>
        <begin position="330"/>
        <end position="351"/>
    </location>
</feature>
<feature type="transmembrane region" description="Helical" evidence="6">
    <location>
        <begin position="388"/>
        <end position="405"/>
    </location>
</feature>
<reference evidence="8" key="2">
    <citation type="submission" date="2022-08" db="UniProtKB">
        <authorList>
            <consortium name="EnsemblMetazoa"/>
        </authorList>
    </citation>
    <scope>IDENTIFICATION</scope>
    <source>
        <strain evidence="8">EBRO</strain>
    </source>
</reference>
<feature type="transmembrane region" description="Helical" evidence="6">
    <location>
        <begin position="357"/>
        <end position="376"/>
    </location>
</feature>
<sequence>MAAPADTNAGIELQDQSRPAESEAVTVKKESDAKWNLDPIQRAMGQLGWWHIVVCVVVFPLKFPVAWHQMSIIFLGPSINYTCASDPALERCDAACTSWSYDNSTFASTITSEWDLVCLDSNLVKLSQTIFMFGILVGGVLFGSLADKYGRRPPLVVAVIIQLVSGVATAVISSFWLFAVLRFLTAVATGGTMVTSFVLIMEIIGPKWRELFSVLYQIPFNLGHLTLAGFAYFLRDWRELQFALSIFSVLMLSYYWLVPESPRYLFTSGNIDGAVAVLETAAKRNNIESATIRNDIELYAKEKSRTASASDSKGNVLDLFRTPNMRAKTLFMCFNWFVCGLAFFGVAQYIGHAGGDIYTNVAISAALELPGTLLCIYMMKAHGRKKTLIFSNTLTGISMLVIAFVPQSASALNVGLASVGLIGMSISFPTVYLYAGELFPTVVRNVGIGTASMIARFGSMIAPFVAGFGSIAYWLPPCIFGLVPLLGAFFVFFLPETQGHPLPETLEDGENFGKRRAPTNGVADVAASVENGKH</sequence>
<dbReference type="GO" id="GO:0016020">
    <property type="term" value="C:membrane"/>
    <property type="evidence" value="ECO:0007669"/>
    <property type="project" value="UniProtKB-SubCell"/>
</dbReference>
<feature type="transmembrane region" description="Helical" evidence="6">
    <location>
        <begin position="411"/>
        <end position="434"/>
    </location>
</feature>
<feature type="domain" description="Major facilitator superfamily (MFS) profile" evidence="7">
    <location>
        <begin position="55"/>
        <end position="499"/>
    </location>
</feature>
<name>A0A182JCT1_ANOAO</name>
<dbReference type="CDD" id="cd17317">
    <property type="entry name" value="MFS_SLC22"/>
    <property type="match status" value="1"/>
</dbReference>
<feature type="transmembrane region" description="Helical" evidence="6">
    <location>
        <begin position="211"/>
        <end position="234"/>
    </location>
</feature>
<dbReference type="Gene3D" id="1.20.1250.20">
    <property type="entry name" value="MFS general substrate transporter like domains"/>
    <property type="match status" value="1"/>
</dbReference>
<dbReference type="STRING" id="41427.A0A182JCT1"/>
<feature type="transmembrane region" description="Helical" evidence="6">
    <location>
        <begin position="155"/>
        <end position="177"/>
    </location>
</feature>
<evidence type="ECO:0000256" key="4">
    <source>
        <dbReference type="ARBA" id="ARBA00023136"/>
    </source>
</evidence>
<dbReference type="InterPro" id="IPR005828">
    <property type="entry name" value="MFS_sugar_transport-like"/>
</dbReference>
<dbReference type="EnsemblMetazoa" id="AATE015655-RA">
    <property type="protein sequence ID" value="AATE015655-PA.1"/>
    <property type="gene ID" value="AATE015655"/>
</dbReference>
<evidence type="ECO:0000313" key="9">
    <source>
        <dbReference type="Proteomes" id="UP000075880"/>
    </source>
</evidence>
<dbReference type="AlphaFoldDB" id="A0A182JCT1"/>
<keyword evidence="9" id="KW-1185">Reference proteome</keyword>
<feature type="transmembrane region" description="Helical" evidence="6">
    <location>
        <begin position="183"/>
        <end position="204"/>
    </location>
</feature>
<dbReference type="Proteomes" id="UP000075880">
    <property type="component" value="Unassembled WGS sequence"/>
</dbReference>
<feature type="region of interest" description="Disordered" evidence="5">
    <location>
        <begin position="1"/>
        <end position="27"/>
    </location>
</feature>
<proteinExistence type="predicted"/>
<dbReference type="InterPro" id="IPR036259">
    <property type="entry name" value="MFS_trans_sf"/>
</dbReference>
<feature type="transmembrane region" description="Helical" evidence="6">
    <location>
        <begin position="471"/>
        <end position="494"/>
    </location>
</feature>
<feature type="compositionally biased region" description="Basic and acidic residues" evidence="5">
    <location>
        <begin position="18"/>
        <end position="27"/>
    </location>
</feature>
<dbReference type="GO" id="GO:0022857">
    <property type="term" value="F:transmembrane transporter activity"/>
    <property type="evidence" value="ECO:0007669"/>
    <property type="project" value="InterPro"/>
</dbReference>
<dbReference type="PANTHER" id="PTHR24064">
    <property type="entry name" value="SOLUTE CARRIER FAMILY 22 MEMBER"/>
    <property type="match status" value="1"/>
</dbReference>
<evidence type="ECO:0000256" key="2">
    <source>
        <dbReference type="ARBA" id="ARBA00022692"/>
    </source>
</evidence>
<dbReference type="EnsemblMetazoa" id="ENSAATROPT002069">
    <property type="protein sequence ID" value="ENSAATROPP001985"/>
    <property type="gene ID" value="ENSAATROPG001617"/>
</dbReference>
<organism evidence="8">
    <name type="scientific">Anopheles atroparvus</name>
    <name type="common">European mosquito</name>
    <dbReference type="NCBI Taxonomy" id="41427"/>
    <lineage>
        <taxon>Eukaryota</taxon>
        <taxon>Metazoa</taxon>
        <taxon>Ecdysozoa</taxon>
        <taxon>Arthropoda</taxon>
        <taxon>Hexapoda</taxon>
        <taxon>Insecta</taxon>
        <taxon>Pterygota</taxon>
        <taxon>Neoptera</taxon>
        <taxon>Endopterygota</taxon>
        <taxon>Diptera</taxon>
        <taxon>Nematocera</taxon>
        <taxon>Culicoidea</taxon>
        <taxon>Culicidae</taxon>
        <taxon>Anophelinae</taxon>
        <taxon>Anopheles</taxon>
    </lineage>
</organism>
<reference evidence="9" key="1">
    <citation type="submission" date="2021-09" db="EMBL/GenBank/DDBJ databases">
        <authorList>
            <consortium name="Infravec"/>
            <person name="Campbell I L."/>
            <person name="Maslen G."/>
            <person name="Yates A."/>
        </authorList>
    </citation>
    <scope>NUCLEOTIDE SEQUENCE [LARGE SCALE GENOMIC DNA]</scope>
    <source>
        <strain evidence="9">Infravec2 EBRE</strain>
    </source>
</reference>
<keyword evidence="4 6" id="KW-0472">Membrane</keyword>
<keyword evidence="3 6" id="KW-1133">Transmembrane helix</keyword>
<feature type="transmembrane region" description="Helical" evidence="6">
    <location>
        <begin position="446"/>
        <end position="465"/>
    </location>
</feature>
<protein>
    <recommendedName>
        <fullName evidence="7">Major facilitator superfamily (MFS) profile domain-containing protein</fullName>
    </recommendedName>
</protein>
<dbReference type="Pfam" id="PF00083">
    <property type="entry name" value="Sugar_tr"/>
    <property type="match status" value="1"/>
</dbReference>
<keyword evidence="2 6" id="KW-0812">Transmembrane</keyword>
<evidence type="ECO:0000256" key="3">
    <source>
        <dbReference type="ARBA" id="ARBA00022989"/>
    </source>
</evidence>
<feature type="transmembrane region" description="Helical" evidence="6">
    <location>
        <begin position="240"/>
        <end position="258"/>
    </location>
</feature>